<dbReference type="GeneID" id="36513174"/>
<feature type="region of interest" description="Disordered" evidence="1">
    <location>
        <begin position="305"/>
        <end position="326"/>
    </location>
</feature>
<name>A0A2R4X3E7_9EURY</name>
<dbReference type="GO" id="GO:0016810">
    <property type="term" value="F:hydrolase activity, acting on carbon-nitrogen (but not peptide) bonds"/>
    <property type="evidence" value="ECO:0007669"/>
    <property type="project" value="InterPro"/>
</dbReference>
<dbReference type="KEGG" id="harc:HARCEL1_11665"/>
<sequence>MAATAGTLVISIDAELGWGFHDLDDRPVDRIAAARTGWRRLLSVLDAHRVPATWAVVGHLLLSACDRTHADHPAIDDWFAAERNGWRAHPEWRFAPDLVAAVATSRTDHEIAAHTFSHTPLADDRVTPAIARAELAANRRVAHARGIDLDSAVFPRNAIAHREALVDAGITCYRAGGPSRGRLRRTAAKLRDAATPRARLVEPCIDAYGLVTIPPSLYLFGFEGRPRQVANRLGVDPIVRQARHGIDRACREGAIFHVWLHPNNLQTAADVDRVRSIVAYAAARRDAGQLRIETMGTVAERVLAGEAASRPSADERAVPADPPLTD</sequence>
<organism evidence="3 4">
    <name type="scientific">Halococcoides cellulosivorans</name>
    <dbReference type="NCBI Taxonomy" id="1679096"/>
    <lineage>
        <taxon>Archaea</taxon>
        <taxon>Methanobacteriati</taxon>
        <taxon>Methanobacteriota</taxon>
        <taxon>Stenosarchaea group</taxon>
        <taxon>Halobacteria</taxon>
        <taxon>Halobacteriales</taxon>
        <taxon>Haloarculaceae</taxon>
        <taxon>Halococcoides</taxon>
    </lineage>
</organism>
<dbReference type="AlphaFoldDB" id="A0A2R4X3E7"/>
<evidence type="ECO:0000313" key="3">
    <source>
        <dbReference type="EMBL" id="AWB28316.1"/>
    </source>
</evidence>
<proteinExistence type="predicted"/>
<dbReference type="InterPro" id="IPR002509">
    <property type="entry name" value="NODB_dom"/>
</dbReference>
<accession>A0A2R4X3E7</accession>
<dbReference type="InterPro" id="IPR011330">
    <property type="entry name" value="Glyco_hydro/deAcase_b/a-brl"/>
</dbReference>
<gene>
    <name evidence="3" type="ORF">HARCEL1_11665</name>
</gene>
<dbReference type="EMBL" id="CP028858">
    <property type="protein sequence ID" value="AWB28316.1"/>
    <property type="molecule type" value="Genomic_DNA"/>
</dbReference>
<dbReference type="SUPFAM" id="SSF88713">
    <property type="entry name" value="Glycoside hydrolase/deacetylase"/>
    <property type="match status" value="1"/>
</dbReference>
<evidence type="ECO:0000259" key="2">
    <source>
        <dbReference type="Pfam" id="PF01522"/>
    </source>
</evidence>
<keyword evidence="4" id="KW-1185">Reference proteome</keyword>
<dbReference type="Proteomes" id="UP000244727">
    <property type="component" value="Chromosome"/>
</dbReference>
<dbReference type="Pfam" id="PF01522">
    <property type="entry name" value="Polysacc_deac_1"/>
    <property type="match status" value="1"/>
</dbReference>
<reference evidence="3 4" key="1">
    <citation type="submission" date="2018-04" db="EMBL/GenBank/DDBJ databases">
        <title>Halococcoides cellulosivorans gen. nov., sp. nov., an extremely halophilic cellulose-utilizing haloarchaeon from hypersaline lakes.</title>
        <authorList>
            <person name="Sorokin D.Y."/>
            <person name="Toshchakov S.V."/>
            <person name="Samarov N.I."/>
            <person name="Korzhenkov A."/>
            <person name="Kublanov I.V."/>
        </authorList>
    </citation>
    <scope>NUCLEOTIDE SEQUENCE [LARGE SCALE GENOMIC DNA]</scope>
    <source>
        <strain evidence="3 4">HArcel1</strain>
    </source>
</reference>
<dbReference type="Gene3D" id="3.20.20.370">
    <property type="entry name" value="Glycoside hydrolase/deacetylase"/>
    <property type="match status" value="1"/>
</dbReference>
<dbReference type="GO" id="GO:0005975">
    <property type="term" value="P:carbohydrate metabolic process"/>
    <property type="evidence" value="ECO:0007669"/>
    <property type="project" value="InterPro"/>
</dbReference>
<dbReference type="RefSeq" id="WP_108383764.1">
    <property type="nucleotide sequence ID" value="NZ_CP028858.1"/>
</dbReference>
<evidence type="ECO:0000256" key="1">
    <source>
        <dbReference type="SAM" id="MobiDB-lite"/>
    </source>
</evidence>
<protein>
    <submittedName>
        <fullName evidence="3">Polysaccharide deacetylase</fullName>
    </submittedName>
</protein>
<evidence type="ECO:0000313" key="4">
    <source>
        <dbReference type="Proteomes" id="UP000244727"/>
    </source>
</evidence>
<feature type="domain" description="NodB homology" evidence="2">
    <location>
        <begin position="27"/>
        <end position="140"/>
    </location>
</feature>